<reference evidence="2 3" key="1">
    <citation type="submission" date="2020-07" db="EMBL/GenBank/DDBJ databases">
        <authorList>
            <person name="Feng H."/>
        </authorList>
    </citation>
    <scope>NUCLEOTIDE SEQUENCE [LARGE SCALE GENOMIC DNA]</scope>
    <source>
        <strain evidence="3">s-10</strain>
    </source>
</reference>
<keyword evidence="3" id="KW-1185">Reference proteome</keyword>
<dbReference type="Gene3D" id="3.20.20.150">
    <property type="entry name" value="Divalent-metal-dependent TIM barrel enzymes"/>
    <property type="match status" value="1"/>
</dbReference>
<feature type="domain" description="Xylose isomerase-like TIM barrel" evidence="1">
    <location>
        <begin position="24"/>
        <end position="249"/>
    </location>
</feature>
<protein>
    <submittedName>
        <fullName evidence="2">Sugar phosphate isomerase/epimerase</fullName>
    </submittedName>
</protein>
<dbReference type="InterPro" id="IPR013022">
    <property type="entry name" value="Xyl_isomerase-like_TIM-brl"/>
</dbReference>
<dbReference type="AlphaFoldDB" id="A0A7W2A6Q3"/>
<dbReference type="SUPFAM" id="SSF51658">
    <property type="entry name" value="Xylose isomerase-like"/>
    <property type="match status" value="1"/>
</dbReference>
<dbReference type="Proteomes" id="UP000535491">
    <property type="component" value="Unassembled WGS sequence"/>
</dbReference>
<gene>
    <name evidence="2" type="ORF">H1191_00465</name>
</gene>
<accession>A0A7W2A6Q3</accession>
<dbReference type="RefSeq" id="WP_181750021.1">
    <property type="nucleotide sequence ID" value="NZ_JACEIQ010000001.1"/>
</dbReference>
<proteinExistence type="predicted"/>
<sequence>MSIPIGVQLYTLRNEAEKDFVGVLEKVKEIGYEGIEFAGFGGLSVREVKKAVDQQGLVPVSSHVPLDLLEYDLDQVIADHAELGVKFLVCPWVEEERRKGTGDYQKLAETFNHIGRKCLEAGFQFCYHHHEFEFVRFSGEQVPALDLLLQQTNERNVHLELDVYWAAYAGESPVQYLKRYQGRCPLVHLKDMEALEKRSFAEVGEGILPIGEIIAASHQTGVEWLIVEQDECQRPPLESVRISMENLRKKGYVAGV</sequence>
<dbReference type="InterPro" id="IPR036237">
    <property type="entry name" value="Xyl_isomerase-like_sf"/>
</dbReference>
<evidence type="ECO:0000259" key="1">
    <source>
        <dbReference type="Pfam" id="PF01261"/>
    </source>
</evidence>
<evidence type="ECO:0000313" key="3">
    <source>
        <dbReference type="Proteomes" id="UP000535491"/>
    </source>
</evidence>
<dbReference type="PANTHER" id="PTHR12110">
    <property type="entry name" value="HYDROXYPYRUVATE ISOMERASE"/>
    <property type="match status" value="1"/>
</dbReference>
<dbReference type="InterPro" id="IPR050312">
    <property type="entry name" value="IolE/XylAMocC-like"/>
</dbReference>
<organism evidence="2 3">
    <name type="scientific">Paenactinomyces guangxiensis</name>
    <dbReference type="NCBI Taxonomy" id="1490290"/>
    <lineage>
        <taxon>Bacteria</taxon>
        <taxon>Bacillati</taxon>
        <taxon>Bacillota</taxon>
        <taxon>Bacilli</taxon>
        <taxon>Bacillales</taxon>
        <taxon>Thermoactinomycetaceae</taxon>
        <taxon>Paenactinomyces</taxon>
    </lineage>
</organism>
<dbReference type="EMBL" id="JACEIQ010000001">
    <property type="protein sequence ID" value="MBA4492785.1"/>
    <property type="molecule type" value="Genomic_DNA"/>
</dbReference>
<evidence type="ECO:0000313" key="2">
    <source>
        <dbReference type="EMBL" id="MBA4492785.1"/>
    </source>
</evidence>
<dbReference type="Pfam" id="PF01261">
    <property type="entry name" value="AP_endonuc_2"/>
    <property type="match status" value="1"/>
</dbReference>
<dbReference type="GO" id="GO:0016853">
    <property type="term" value="F:isomerase activity"/>
    <property type="evidence" value="ECO:0007669"/>
    <property type="project" value="UniProtKB-KW"/>
</dbReference>
<name>A0A7W2A6Q3_9BACL</name>
<comment type="caution">
    <text evidence="2">The sequence shown here is derived from an EMBL/GenBank/DDBJ whole genome shotgun (WGS) entry which is preliminary data.</text>
</comment>
<keyword evidence="2" id="KW-0413">Isomerase</keyword>
<dbReference type="PANTHER" id="PTHR12110:SF41">
    <property type="entry name" value="INOSOSE DEHYDRATASE"/>
    <property type="match status" value="1"/>
</dbReference>